<reference evidence="2" key="1">
    <citation type="journal article" date="2023" name="bioRxiv">
        <title>Improved chromosome-level genome assembly for marigold (Tagetes erecta).</title>
        <authorList>
            <person name="Jiang F."/>
            <person name="Yuan L."/>
            <person name="Wang S."/>
            <person name="Wang H."/>
            <person name="Xu D."/>
            <person name="Wang A."/>
            <person name="Fan W."/>
        </authorList>
    </citation>
    <scope>NUCLEOTIDE SEQUENCE</scope>
    <source>
        <strain evidence="2">WSJ</strain>
        <tissue evidence="2">Leaf</tissue>
    </source>
</reference>
<organism evidence="2 3">
    <name type="scientific">Tagetes erecta</name>
    <name type="common">African marigold</name>
    <dbReference type="NCBI Taxonomy" id="13708"/>
    <lineage>
        <taxon>Eukaryota</taxon>
        <taxon>Viridiplantae</taxon>
        <taxon>Streptophyta</taxon>
        <taxon>Embryophyta</taxon>
        <taxon>Tracheophyta</taxon>
        <taxon>Spermatophyta</taxon>
        <taxon>Magnoliopsida</taxon>
        <taxon>eudicotyledons</taxon>
        <taxon>Gunneridae</taxon>
        <taxon>Pentapetalae</taxon>
        <taxon>asterids</taxon>
        <taxon>campanulids</taxon>
        <taxon>Asterales</taxon>
        <taxon>Asteraceae</taxon>
        <taxon>Asteroideae</taxon>
        <taxon>Heliantheae alliance</taxon>
        <taxon>Tageteae</taxon>
        <taxon>Tagetes</taxon>
    </lineage>
</organism>
<proteinExistence type="predicted"/>
<feature type="region of interest" description="Disordered" evidence="1">
    <location>
        <begin position="191"/>
        <end position="214"/>
    </location>
</feature>
<sequence>MMKGKEEKLKRNTRVCNCEKALAAERIIMDLPYETVQDMCSLACKQRLFGVYKANRLILQNQSEIVEMNDELKRNEVCYSVKLNEALAEVELLKRNLYERNVEINISNERLLLAQYESTKLQSKLDKWTEGGISDVRDEHESSNGIGYNKPFDGNQDNECHASATPISIPTVFTNLGEKFKTGDIPIFEPINREKEYAQSSSTSHQSISDSQDS</sequence>
<accession>A0AAD8NUR5</accession>
<dbReference type="Proteomes" id="UP001229421">
    <property type="component" value="Unassembled WGS sequence"/>
</dbReference>
<evidence type="ECO:0000313" key="3">
    <source>
        <dbReference type="Proteomes" id="UP001229421"/>
    </source>
</evidence>
<feature type="region of interest" description="Disordered" evidence="1">
    <location>
        <begin position="136"/>
        <end position="161"/>
    </location>
</feature>
<comment type="caution">
    <text evidence="2">The sequence shown here is derived from an EMBL/GenBank/DDBJ whole genome shotgun (WGS) entry which is preliminary data.</text>
</comment>
<dbReference type="EMBL" id="JAUHHV010000006">
    <property type="protein sequence ID" value="KAK1421789.1"/>
    <property type="molecule type" value="Genomic_DNA"/>
</dbReference>
<dbReference type="AlphaFoldDB" id="A0AAD8NUR5"/>
<feature type="compositionally biased region" description="Low complexity" evidence="1">
    <location>
        <begin position="199"/>
        <end position="214"/>
    </location>
</feature>
<protein>
    <submittedName>
        <fullName evidence="2">Uncharacterized protein</fullName>
    </submittedName>
</protein>
<evidence type="ECO:0000313" key="2">
    <source>
        <dbReference type="EMBL" id="KAK1421789.1"/>
    </source>
</evidence>
<keyword evidence="3" id="KW-1185">Reference proteome</keyword>
<gene>
    <name evidence="2" type="ORF">QVD17_24421</name>
</gene>
<evidence type="ECO:0000256" key="1">
    <source>
        <dbReference type="SAM" id="MobiDB-lite"/>
    </source>
</evidence>
<name>A0AAD8NUR5_TARER</name>